<dbReference type="PANTHER" id="PTHR22617:SF23">
    <property type="entry name" value="CHEMOTAXIS PROTEIN CHEW"/>
    <property type="match status" value="1"/>
</dbReference>
<sequence>MGNDEHSDRGGPVGDLIQLVTFQLEEQVYGINVLQVQEVLRVGEISPVPGAPEYVLGIINLRGTVVTVLDGRSRFGLPEVERDPANRIVITESDGEVAGILVDRVAEVKEIALPEITPAPNIGSGGGSRYIEGVVSREGELLVVVDLNRLLSDEEWREVRAP</sequence>
<dbReference type="GO" id="GO:0006935">
    <property type="term" value="P:chemotaxis"/>
    <property type="evidence" value="ECO:0007669"/>
    <property type="project" value="InterPro"/>
</dbReference>
<evidence type="ECO:0000313" key="3">
    <source>
        <dbReference type="Proteomes" id="UP000250928"/>
    </source>
</evidence>
<dbReference type="InterPro" id="IPR002545">
    <property type="entry name" value="CheW-lke_dom"/>
</dbReference>
<dbReference type="GO" id="GO:0005829">
    <property type="term" value="C:cytosol"/>
    <property type="evidence" value="ECO:0007669"/>
    <property type="project" value="TreeGrafter"/>
</dbReference>
<evidence type="ECO:0000313" key="2">
    <source>
        <dbReference type="EMBL" id="PUD99483.1"/>
    </source>
</evidence>
<gene>
    <name evidence="2" type="ORF">C3L24_10865</name>
</gene>
<name>A0A657Q261_9GAMM</name>
<dbReference type="InterPro" id="IPR039315">
    <property type="entry name" value="CheW"/>
</dbReference>
<protein>
    <submittedName>
        <fullName evidence="2">Chemotaxis protein CheW</fullName>
    </submittedName>
</protein>
<dbReference type="Proteomes" id="UP000250928">
    <property type="component" value="Unassembled WGS sequence"/>
</dbReference>
<dbReference type="SMART" id="SM00260">
    <property type="entry name" value="CheW"/>
    <property type="match status" value="1"/>
</dbReference>
<dbReference type="Gene3D" id="2.30.30.40">
    <property type="entry name" value="SH3 Domains"/>
    <property type="match status" value="1"/>
</dbReference>
<dbReference type="Pfam" id="PF01584">
    <property type="entry name" value="CheW"/>
    <property type="match status" value="1"/>
</dbReference>
<comment type="caution">
    <text evidence="2">The sequence shown here is derived from an EMBL/GenBank/DDBJ whole genome shotgun (WGS) entry which is preliminary data.</text>
</comment>
<proteinExistence type="predicted"/>
<dbReference type="SUPFAM" id="SSF50341">
    <property type="entry name" value="CheW-like"/>
    <property type="match status" value="1"/>
</dbReference>
<dbReference type="AlphaFoldDB" id="A0A657Q261"/>
<organism evidence="2 3">
    <name type="scientific">Candidatus Sedimenticola endophacoides</name>
    <dbReference type="NCBI Taxonomy" id="2548426"/>
    <lineage>
        <taxon>Bacteria</taxon>
        <taxon>Pseudomonadati</taxon>
        <taxon>Pseudomonadota</taxon>
        <taxon>Gammaproteobacteria</taxon>
        <taxon>Chromatiales</taxon>
        <taxon>Sedimenticolaceae</taxon>
        <taxon>Sedimenticola</taxon>
    </lineage>
</organism>
<reference evidence="2 3" key="1">
    <citation type="submission" date="2018-01" db="EMBL/GenBank/DDBJ databases">
        <title>Novel co-symbiosis in the lucinid bivalve Phacoides pectinatus.</title>
        <authorList>
            <person name="Lim S.J."/>
            <person name="Davis B.G."/>
            <person name="Gill D.E."/>
            <person name="Engel A.S."/>
            <person name="Anderson L.C."/>
            <person name="Campbell B.J."/>
        </authorList>
    </citation>
    <scope>NUCLEOTIDE SEQUENCE [LARGE SCALE GENOMIC DNA]</scope>
    <source>
        <strain evidence="2">N3_P5</strain>
    </source>
</reference>
<accession>A0A657Q261</accession>
<dbReference type="CDD" id="cd00732">
    <property type="entry name" value="CheW"/>
    <property type="match status" value="1"/>
</dbReference>
<dbReference type="GO" id="GO:0007165">
    <property type="term" value="P:signal transduction"/>
    <property type="evidence" value="ECO:0007669"/>
    <property type="project" value="InterPro"/>
</dbReference>
<dbReference type="PANTHER" id="PTHR22617">
    <property type="entry name" value="CHEMOTAXIS SENSOR HISTIDINE KINASE-RELATED"/>
    <property type="match status" value="1"/>
</dbReference>
<dbReference type="InterPro" id="IPR036061">
    <property type="entry name" value="CheW-like_dom_sf"/>
</dbReference>
<dbReference type="PROSITE" id="PS50851">
    <property type="entry name" value="CHEW"/>
    <property type="match status" value="1"/>
</dbReference>
<dbReference type="Gene3D" id="2.40.50.180">
    <property type="entry name" value="CheA-289, Domain 4"/>
    <property type="match status" value="1"/>
</dbReference>
<feature type="domain" description="CheW-like" evidence="1">
    <location>
        <begin position="16"/>
        <end position="156"/>
    </location>
</feature>
<dbReference type="EMBL" id="PQCO01000257">
    <property type="protein sequence ID" value="PUD99483.1"/>
    <property type="molecule type" value="Genomic_DNA"/>
</dbReference>
<evidence type="ECO:0000259" key="1">
    <source>
        <dbReference type="PROSITE" id="PS50851"/>
    </source>
</evidence>